<evidence type="ECO:0000256" key="6">
    <source>
        <dbReference type="SAM" id="Phobius"/>
    </source>
</evidence>
<comment type="subcellular location">
    <subcellularLocation>
        <location evidence="1">Cell membrane</location>
        <topology evidence="1">Multi-pass membrane protein</topology>
    </subcellularLocation>
</comment>
<keyword evidence="4 6" id="KW-1133">Transmembrane helix</keyword>
<gene>
    <name evidence="7" type="ORF">LXN57_28645</name>
</gene>
<protein>
    <submittedName>
        <fullName evidence="7">MFS transporter</fullName>
    </submittedName>
</protein>
<accession>A0ABT0Y6C5</accession>
<dbReference type="RefSeq" id="WP_251801320.1">
    <property type="nucleotide sequence ID" value="NZ_JAMQOL010000041.1"/>
</dbReference>
<proteinExistence type="predicted"/>
<evidence type="ECO:0000313" key="7">
    <source>
        <dbReference type="EMBL" id="MCM4081551.1"/>
    </source>
</evidence>
<dbReference type="Pfam" id="PF07690">
    <property type="entry name" value="MFS_1"/>
    <property type="match status" value="1"/>
</dbReference>
<keyword evidence="8" id="KW-1185">Reference proteome</keyword>
<dbReference type="Proteomes" id="UP001523216">
    <property type="component" value="Unassembled WGS sequence"/>
</dbReference>
<dbReference type="SUPFAM" id="SSF103473">
    <property type="entry name" value="MFS general substrate transporter"/>
    <property type="match status" value="1"/>
</dbReference>
<feature type="transmembrane region" description="Helical" evidence="6">
    <location>
        <begin position="334"/>
        <end position="356"/>
    </location>
</feature>
<evidence type="ECO:0000256" key="1">
    <source>
        <dbReference type="ARBA" id="ARBA00004651"/>
    </source>
</evidence>
<organism evidence="7 8">
    <name type="scientific">Paractinoplanes hotanensis</name>
    <dbReference type="NCBI Taxonomy" id="2906497"/>
    <lineage>
        <taxon>Bacteria</taxon>
        <taxon>Bacillati</taxon>
        <taxon>Actinomycetota</taxon>
        <taxon>Actinomycetes</taxon>
        <taxon>Micromonosporales</taxon>
        <taxon>Micromonosporaceae</taxon>
        <taxon>Paractinoplanes</taxon>
    </lineage>
</organism>
<feature type="transmembrane region" description="Helical" evidence="6">
    <location>
        <begin position="92"/>
        <end position="110"/>
    </location>
</feature>
<sequence length="432" mass="42964">MRRNALLFVLISLLSGFGSTTMTLAAGIWVYDLTGSVSLAALTAVCVYAPTFAAPWLGGLADRLPRRPLLIVVDLALGGIMLALLAVRSAGAAWLIFAVLLVRGVGYVLIDAGETAILPSALSRKILADVNGWRSSAQEGMKLVAPLAGASLYAWQGPTAVIILSAAMPLLTAACYTAVRLNAPAAVNQGRAAEDAAGAVIGAGGAAEGVAGAVVGAAGVGEAGRPDEGRGFRAGLRALFGVAAVRGPVLLAAVAIGASGLKDAAVLAHLVHDLHLPATRLGYLGTAQGAGSIVSGLVVGRLLARTAPLTVVGVGAVLFAAGCLAQALPWWPAMIVGSVVIGVGLPWTLIAAVTAVQTLTPDHLLGRVAATSTTVMFAPVAVGIPLGAALVHLGAVLPLIAAAVLGVAAGVIALRGASRRRNAAAALETARG</sequence>
<feature type="transmembrane region" description="Helical" evidence="6">
    <location>
        <begin position="368"/>
        <end position="389"/>
    </location>
</feature>
<dbReference type="CDD" id="cd06173">
    <property type="entry name" value="MFS_MefA_like"/>
    <property type="match status" value="1"/>
</dbReference>
<feature type="transmembrane region" description="Helical" evidence="6">
    <location>
        <begin position="69"/>
        <end position="86"/>
    </location>
</feature>
<evidence type="ECO:0000256" key="4">
    <source>
        <dbReference type="ARBA" id="ARBA00022989"/>
    </source>
</evidence>
<dbReference type="EMBL" id="JAMQOL010000041">
    <property type="protein sequence ID" value="MCM4081551.1"/>
    <property type="molecule type" value="Genomic_DNA"/>
</dbReference>
<feature type="transmembrane region" description="Helical" evidence="6">
    <location>
        <begin position="307"/>
        <end position="328"/>
    </location>
</feature>
<keyword evidence="5 6" id="KW-0472">Membrane</keyword>
<evidence type="ECO:0000256" key="2">
    <source>
        <dbReference type="ARBA" id="ARBA00022475"/>
    </source>
</evidence>
<feature type="transmembrane region" description="Helical" evidence="6">
    <location>
        <begin position="35"/>
        <end position="57"/>
    </location>
</feature>
<feature type="transmembrane region" description="Helical" evidence="6">
    <location>
        <begin position="238"/>
        <end position="261"/>
    </location>
</feature>
<dbReference type="InterPro" id="IPR036259">
    <property type="entry name" value="MFS_trans_sf"/>
</dbReference>
<dbReference type="InterPro" id="IPR011701">
    <property type="entry name" value="MFS"/>
</dbReference>
<evidence type="ECO:0000256" key="5">
    <source>
        <dbReference type="ARBA" id="ARBA00023136"/>
    </source>
</evidence>
<dbReference type="PANTHER" id="PTHR23513:SF6">
    <property type="entry name" value="MAJOR FACILITATOR SUPERFAMILY ASSOCIATED DOMAIN-CONTAINING PROTEIN"/>
    <property type="match status" value="1"/>
</dbReference>
<evidence type="ECO:0000256" key="3">
    <source>
        <dbReference type="ARBA" id="ARBA00022692"/>
    </source>
</evidence>
<reference evidence="7 8" key="1">
    <citation type="submission" date="2022-06" db="EMBL/GenBank/DDBJ databases">
        <title>Actinoplanes abujensis sp. nov., isolated from Nigerian arid soil.</title>
        <authorList>
            <person name="Ding P."/>
        </authorList>
    </citation>
    <scope>NUCLEOTIDE SEQUENCE [LARGE SCALE GENOMIC DNA]</scope>
    <source>
        <strain evidence="8">TRM88002</strain>
    </source>
</reference>
<feature type="transmembrane region" description="Helical" evidence="6">
    <location>
        <begin position="281"/>
        <end position="300"/>
    </location>
</feature>
<dbReference type="PANTHER" id="PTHR23513">
    <property type="entry name" value="INTEGRAL MEMBRANE EFFLUX PROTEIN-RELATED"/>
    <property type="match status" value="1"/>
</dbReference>
<comment type="caution">
    <text evidence="7">The sequence shown here is derived from an EMBL/GenBank/DDBJ whole genome shotgun (WGS) entry which is preliminary data.</text>
</comment>
<feature type="transmembrane region" description="Helical" evidence="6">
    <location>
        <begin position="395"/>
        <end position="414"/>
    </location>
</feature>
<dbReference type="Gene3D" id="1.20.1250.20">
    <property type="entry name" value="MFS general substrate transporter like domains"/>
    <property type="match status" value="2"/>
</dbReference>
<evidence type="ECO:0000313" key="8">
    <source>
        <dbReference type="Proteomes" id="UP001523216"/>
    </source>
</evidence>
<name>A0ABT0Y6C5_9ACTN</name>
<keyword evidence="2" id="KW-1003">Cell membrane</keyword>
<keyword evidence="3 6" id="KW-0812">Transmembrane</keyword>